<keyword evidence="7" id="KW-1133">Transmembrane helix</keyword>
<evidence type="ECO:0000313" key="13">
    <source>
        <dbReference type="EMBL" id="CAF1106607.1"/>
    </source>
</evidence>
<dbReference type="EMBL" id="CAJNOK010010110">
    <property type="protein sequence ID" value="CAF1106607.1"/>
    <property type="molecule type" value="Genomic_DNA"/>
</dbReference>
<dbReference type="PANTHER" id="PTHR45760:SF2">
    <property type="entry name" value="FI19922P1-RELATED"/>
    <property type="match status" value="1"/>
</dbReference>
<gene>
    <name evidence="12" type="ORF">GPM918_LOCUS9197</name>
    <name evidence="13" type="ORF">OVA965_LOCUS19556</name>
    <name evidence="14" type="ORF">SRO942_LOCUS9198</name>
    <name evidence="15" type="ORF">TMI583_LOCUS19631</name>
</gene>
<evidence type="ECO:0000256" key="7">
    <source>
        <dbReference type="ARBA" id="ARBA00022989"/>
    </source>
</evidence>
<accession>A0A814AEH8</accession>
<dbReference type="Proteomes" id="UP000682733">
    <property type="component" value="Unassembled WGS sequence"/>
</dbReference>
<dbReference type="PROSITE" id="PS50920">
    <property type="entry name" value="SOLCAR"/>
    <property type="match status" value="3"/>
</dbReference>
<dbReference type="EMBL" id="CAJOBC010001683">
    <property type="protein sequence ID" value="CAF3692928.1"/>
    <property type="molecule type" value="Genomic_DNA"/>
</dbReference>
<feature type="repeat" description="Solcar" evidence="10">
    <location>
        <begin position="6"/>
        <end position="123"/>
    </location>
</feature>
<comment type="similarity">
    <text evidence="2 11">Belongs to the mitochondrial carrier (TC 2.A.29) family.</text>
</comment>
<dbReference type="Proteomes" id="UP000677228">
    <property type="component" value="Unassembled WGS sequence"/>
</dbReference>
<dbReference type="InterPro" id="IPR045315">
    <property type="entry name" value="Mtm1-like"/>
</dbReference>
<feature type="repeat" description="Solcar" evidence="10">
    <location>
        <begin position="131"/>
        <end position="215"/>
    </location>
</feature>
<dbReference type="AlphaFoldDB" id="A0A814AEH8"/>
<dbReference type="EMBL" id="CAJOBA010011430">
    <property type="protein sequence ID" value="CAF3870532.1"/>
    <property type="molecule type" value="Genomic_DNA"/>
</dbReference>
<keyword evidence="6" id="KW-0999">Mitochondrion inner membrane</keyword>
<dbReference type="Proteomes" id="UP000663829">
    <property type="component" value="Unassembled WGS sequence"/>
</dbReference>
<name>A0A814AEH8_9BILA</name>
<evidence type="ECO:0000256" key="5">
    <source>
        <dbReference type="ARBA" id="ARBA00022737"/>
    </source>
</evidence>
<dbReference type="InterPro" id="IPR018108">
    <property type="entry name" value="MCP_transmembrane"/>
</dbReference>
<evidence type="ECO:0000313" key="14">
    <source>
        <dbReference type="EMBL" id="CAF3692928.1"/>
    </source>
</evidence>
<proteinExistence type="inferred from homology"/>
<comment type="subcellular location">
    <subcellularLocation>
        <location evidence="1">Mitochondrion inner membrane</location>
        <topology evidence="1">Multi-pass membrane protein</topology>
    </subcellularLocation>
</comment>
<dbReference type="Pfam" id="PF00153">
    <property type="entry name" value="Mito_carr"/>
    <property type="match status" value="4"/>
</dbReference>
<comment type="caution">
    <text evidence="12">The sequence shown here is derived from an EMBL/GenBank/DDBJ whole genome shotgun (WGS) entry which is preliminary data.</text>
</comment>
<dbReference type="SUPFAM" id="SSF103506">
    <property type="entry name" value="Mitochondrial carrier"/>
    <property type="match status" value="1"/>
</dbReference>
<evidence type="ECO:0000313" key="12">
    <source>
        <dbReference type="EMBL" id="CAF0911991.1"/>
    </source>
</evidence>
<keyword evidence="9 10" id="KW-0472">Membrane</keyword>
<reference evidence="12" key="1">
    <citation type="submission" date="2021-02" db="EMBL/GenBank/DDBJ databases">
        <authorList>
            <person name="Nowell W R."/>
        </authorList>
    </citation>
    <scope>NUCLEOTIDE SEQUENCE</scope>
</reference>
<evidence type="ECO:0000256" key="9">
    <source>
        <dbReference type="ARBA" id="ARBA00023136"/>
    </source>
</evidence>
<keyword evidence="16" id="KW-1185">Reference proteome</keyword>
<keyword evidence="3 11" id="KW-0813">Transport</keyword>
<keyword evidence="4 10" id="KW-0812">Transmembrane</keyword>
<keyword evidence="5" id="KW-0677">Repeat</keyword>
<organism evidence="12 16">
    <name type="scientific">Didymodactylos carnosus</name>
    <dbReference type="NCBI Taxonomy" id="1234261"/>
    <lineage>
        <taxon>Eukaryota</taxon>
        <taxon>Metazoa</taxon>
        <taxon>Spiralia</taxon>
        <taxon>Gnathifera</taxon>
        <taxon>Rotifera</taxon>
        <taxon>Eurotatoria</taxon>
        <taxon>Bdelloidea</taxon>
        <taxon>Philodinida</taxon>
        <taxon>Philodinidae</taxon>
        <taxon>Didymodactylos</taxon>
    </lineage>
</organism>
<feature type="repeat" description="Solcar" evidence="10">
    <location>
        <begin position="223"/>
        <end position="313"/>
    </location>
</feature>
<dbReference type="OrthoDB" id="1747031at2759"/>
<evidence type="ECO:0000256" key="2">
    <source>
        <dbReference type="ARBA" id="ARBA00006375"/>
    </source>
</evidence>
<evidence type="ECO:0008006" key="17">
    <source>
        <dbReference type="Google" id="ProtNLM"/>
    </source>
</evidence>
<dbReference type="GO" id="GO:0005743">
    <property type="term" value="C:mitochondrial inner membrane"/>
    <property type="evidence" value="ECO:0007669"/>
    <property type="project" value="UniProtKB-SubCell"/>
</dbReference>
<dbReference type="PANTHER" id="PTHR45760">
    <property type="entry name" value="FI19922P1-RELATED"/>
    <property type="match status" value="1"/>
</dbReference>
<dbReference type="InterPro" id="IPR023395">
    <property type="entry name" value="MCP_dom_sf"/>
</dbReference>
<dbReference type="GO" id="GO:1990542">
    <property type="term" value="P:mitochondrial transmembrane transport"/>
    <property type="evidence" value="ECO:0007669"/>
    <property type="project" value="InterPro"/>
</dbReference>
<evidence type="ECO:0000256" key="8">
    <source>
        <dbReference type="ARBA" id="ARBA00023128"/>
    </source>
</evidence>
<dbReference type="Proteomes" id="UP000681722">
    <property type="component" value="Unassembled WGS sequence"/>
</dbReference>
<evidence type="ECO:0000313" key="16">
    <source>
        <dbReference type="Proteomes" id="UP000663829"/>
    </source>
</evidence>
<sequence length="321" mass="36103">MLFPTQQILSTSIGAMCTALLMTPFDVVRIRMQSENKPFAKGDCFVYRTGLMDHVCTCFNGQDPVPWYNRQINGKYSSTIDALVKITRSEGLRSLWSGLSPTLIMSLPNTVIYFTTYEQLKCALGYNKKNQNPIIPAFSGAMARIAAVIVTSPLELVRTKKMSEKLSYSDLISKLGSSIELHGLKTLWRGLIPTIWRDVPFSIFYWSAYERLKLYIIDYRGYFNTLNAFYCGATAGGLATVLTHPFDTVKTYRQVQIGQVYSENRQEGTLKILNSLHKSGGIAGLYKGFVPRLLKVAPACGIMIGSIEFFRGFFQRRSINP</sequence>
<dbReference type="Gene3D" id="1.50.40.10">
    <property type="entry name" value="Mitochondrial carrier domain"/>
    <property type="match status" value="1"/>
</dbReference>
<evidence type="ECO:0000256" key="6">
    <source>
        <dbReference type="ARBA" id="ARBA00022792"/>
    </source>
</evidence>
<evidence type="ECO:0000313" key="15">
    <source>
        <dbReference type="EMBL" id="CAF3870532.1"/>
    </source>
</evidence>
<evidence type="ECO:0000256" key="4">
    <source>
        <dbReference type="ARBA" id="ARBA00022692"/>
    </source>
</evidence>
<evidence type="ECO:0000256" key="3">
    <source>
        <dbReference type="ARBA" id="ARBA00022448"/>
    </source>
</evidence>
<evidence type="ECO:0000256" key="10">
    <source>
        <dbReference type="PROSITE-ProRule" id="PRU00282"/>
    </source>
</evidence>
<evidence type="ECO:0000256" key="11">
    <source>
        <dbReference type="RuleBase" id="RU000488"/>
    </source>
</evidence>
<dbReference type="EMBL" id="CAJNOQ010001683">
    <property type="protein sequence ID" value="CAF0911991.1"/>
    <property type="molecule type" value="Genomic_DNA"/>
</dbReference>
<keyword evidence="8" id="KW-0496">Mitochondrion</keyword>
<evidence type="ECO:0000256" key="1">
    <source>
        <dbReference type="ARBA" id="ARBA00004448"/>
    </source>
</evidence>
<protein>
    <recommendedName>
        <fullName evidence="17">Mitochondrial carrier protein</fullName>
    </recommendedName>
</protein>